<dbReference type="EMBL" id="BGPR01068048">
    <property type="protein sequence ID" value="GBO42085.1"/>
    <property type="molecule type" value="Genomic_DNA"/>
</dbReference>
<name>A0A4Y2WXB7_ARAVE</name>
<evidence type="ECO:0000313" key="1">
    <source>
        <dbReference type="EMBL" id="GBO42085.1"/>
    </source>
</evidence>
<protein>
    <submittedName>
        <fullName evidence="1">Uncharacterized protein</fullName>
    </submittedName>
</protein>
<gene>
    <name evidence="1" type="ORF">AVEN_210343_1</name>
</gene>
<evidence type="ECO:0000313" key="2">
    <source>
        <dbReference type="Proteomes" id="UP000499080"/>
    </source>
</evidence>
<organism evidence="1 2">
    <name type="scientific">Araneus ventricosus</name>
    <name type="common">Orbweaver spider</name>
    <name type="synonym">Epeira ventricosa</name>
    <dbReference type="NCBI Taxonomy" id="182803"/>
    <lineage>
        <taxon>Eukaryota</taxon>
        <taxon>Metazoa</taxon>
        <taxon>Ecdysozoa</taxon>
        <taxon>Arthropoda</taxon>
        <taxon>Chelicerata</taxon>
        <taxon>Arachnida</taxon>
        <taxon>Araneae</taxon>
        <taxon>Araneomorphae</taxon>
        <taxon>Entelegynae</taxon>
        <taxon>Araneoidea</taxon>
        <taxon>Araneidae</taxon>
        <taxon>Araneus</taxon>
    </lineage>
</organism>
<proteinExistence type="predicted"/>
<sequence>MDAIRSAVAQYLKVKIPSTNINGRCSRLLDTSSPRRVKNTNIQGKGNNVLLGKYFPSDNLTKTMSPENQSGVVLSPSIINFSDPDILLEYMTKFVKFCEKRVNSMREIYYSFLHFQNHLLLLYSFVKDIEYIVHNIPFVDMEYSTEEFYKIKLIEISSNLIKKLSSWAKDVQTDITVLNQCFQRIQA</sequence>
<dbReference type="Proteomes" id="UP000499080">
    <property type="component" value="Unassembled WGS sequence"/>
</dbReference>
<comment type="caution">
    <text evidence="1">The sequence shown here is derived from an EMBL/GenBank/DDBJ whole genome shotgun (WGS) entry which is preliminary data.</text>
</comment>
<keyword evidence="2" id="KW-1185">Reference proteome</keyword>
<reference evidence="1 2" key="1">
    <citation type="journal article" date="2019" name="Sci. Rep.">
        <title>Orb-weaving spider Araneus ventricosus genome elucidates the spidroin gene catalogue.</title>
        <authorList>
            <person name="Kono N."/>
            <person name="Nakamura H."/>
            <person name="Ohtoshi R."/>
            <person name="Moran D.A.P."/>
            <person name="Shinohara A."/>
            <person name="Yoshida Y."/>
            <person name="Fujiwara M."/>
            <person name="Mori M."/>
            <person name="Tomita M."/>
            <person name="Arakawa K."/>
        </authorList>
    </citation>
    <scope>NUCLEOTIDE SEQUENCE [LARGE SCALE GENOMIC DNA]</scope>
</reference>
<dbReference type="AlphaFoldDB" id="A0A4Y2WXB7"/>
<accession>A0A4Y2WXB7</accession>